<dbReference type="Gene3D" id="2.150.10.10">
    <property type="entry name" value="Serralysin-like metalloprotease, C-terminal"/>
    <property type="match status" value="2"/>
</dbReference>
<proteinExistence type="predicted"/>
<dbReference type="AlphaFoldDB" id="A0A9X3S9V0"/>
<feature type="region of interest" description="Disordered" evidence="3">
    <location>
        <begin position="214"/>
        <end position="245"/>
    </location>
</feature>
<keyword evidence="2" id="KW-0964">Secreted</keyword>
<feature type="region of interest" description="Disordered" evidence="3">
    <location>
        <begin position="97"/>
        <end position="146"/>
    </location>
</feature>
<dbReference type="PANTHER" id="PTHR38340">
    <property type="entry name" value="S-LAYER PROTEIN"/>
    <property type="match status" value="1"/>
</dbReference>
<sequence length="367" mass="38308">MGWWEFKAAPGERNDITVERLPTGQVRFTDLAAPPVGCTPEGPNTVLCSAADIGVQIDTGDGDDVVVVRTAFSASVVGGEGNDRLVALASAYLDGGAGDDRLEGSPEDDDLDGGPGRDQVLGGAGGDDLTDDDHETDLLDGGDGADDRLRFGGRRGVRVDLARDVGPDGDRLPGIEHVNGTDGPDVLLGDGAANQLDGGAGNDRLVGRDGADLLDGDRGDDTAVGGPGDDALATTDDDRLDAGPGDDYLQLSISGSAYARCGAGEDKVDVDLERGLPRVRRDCETLVGPGPSLRITPSRLILRWRSGEYGRPCRIRATVDRSTTVLRRFTGASLRARGDASVRLVPTRRCRGAFGNGYTATAFRLLP</sequence>
<dbReference type="Proteomes" id="UP001147653">
    <property type="component" value="Unassembled WGS sequence"/>
</dbReference>
<evidence type="ECO:0000313" key="5">
    <source>
        <dbReference type="Proteomes" id="UP001147653"/>
    </source>
</evidence>
<dbReference type="Pfam" id="PF00353">
    <property type="entry name" value="HemolysinCabind"/>
    <property type="match status" value="3"/>
</dbReference>
<accession>A0A9X3S9V0</accession>
<evidence type="ECO:0000256" key="2">
    <source>
        <dbReference type="ARBA" id="ARBA00022525"/>
    </source>
</evidence>
<dbReference type="EMBL" id="JAPDDP010000060">
    <property type="protein sequence ID" value="MDA0183784.1"/>
    <property type="molecule type" value="Genomic_DNA"/>
</dbReference>
<reference evidence="4" key="1">
    <citation type="submission" date="2022-10" db="EMBL/GenBank/DDBJ databases">
        <title>The WGS of Solirubrobacter phytolaccae KCTC 29190.</title>
        <authorList>
            <person name="Jiang Z."/>
        </authorList>
    </citation>
    <scope>NUCLEOTIDE SEQUENCE</scope>
    <source>
        <strain evidence="4">KCTC 29190</strain>
    </source>
</reference>
<comment type="caution">
    <text evidence="4">The sequence shown here is derived from an EMBL/GenBank/DDBJ whole genome shotgun (WGS) entry which is preliminary data.</text>
</comment>
<gene>
    <name evidence="4" type="ORF">OJ997_25985</name>
</gene>
<dbReference type="PANTHER" id="PTHR38340:SF1">
    <property type="entry name" value="S-LAYER PROTEIN"/>
    <property type="match status" value="1"/>
</dbReference>
<dbReference type="RefSeq" id="WP_270028197.1">
    <property type="nucleotide sequence ID" value="NZ_JAPDDP010000060.1"/>
</dbReference>
<dbReference type="InterPro" id="IPR050557">
    <property type="entry name" value="RTX_toxin/Mannuronan_C5-epim"/>
</dbReference>
<feature type="compositionally biased region" description="Acidic residues" evidence="3">
    <location>
        <begin position="128"/>
        <end position="144"/>
    </location>
</feature>
<dbReference type="PRINTS" id="PR00313">
    <property type="entry name" value="CABNDNGRPT"/>
</dbReference>
<dbReference type="GO" id="GO:0005509">
    <property type="term" value="F:calcium ion binding"/>
    <property type="evidence" value="ECO:0007669"/>
    <property type="project" value="InterPro"/>
</dbReference>
<name>A0A9X3S9V0_9ACTN</name>
<comment type="subcellular location">
    <subcellularLocation>
        <location evidence="1">Secreted</location>
    </subcellularLocation>
</comment>
<dbReference type="InterPro" id="IPR011049">
    <property type="entry name" value="Serralysin-like_metalloprot_C"/>
</dbReference>
<keyword evidence="5" id="KW-1185">Reference proteome</keyword>
<dbReference type="GO" id="GO:0005576">
    <property type="term" value="C:extracellular region"/>
    <property type="evidence" value="ECO:0007669"/>
    <property type="project" value="UniProtKB-SubCell"/>
</dbReference>
<evidence type="ECO:0000256" key="1">
    <source>
        <dbReference type="ARBA" id="ARBA00004613"/>
    </source>
</evidence>
<dbReference type="InterPro" id="IPR001343">
    <property type="entry name" value="Hemolysn_Ca-bd"/>
</dbReference>
<organism evidence="4 5">
    <name type="scientific">Solirubrobacter phytolaccae</name>
    <dbReference type="NCBI Taxonomy" id="1404360"/>
    <lineage>
        <taxon>Bacteria</taxon>
        <taxon>Bacillati</taxon>
        <taxon>Actinomycetota</taxon>
        <taxon>Thermoleophilia</taxon>
        <taxon>Solirubrobacterales</taxon>
        <taxon>Solirubrobacteraceae</taxon>
        <taxon>Solirubrobacter</taxon>
    </lineage>
</organism>
<protein>
    <recommendedName>
        <fullName evidence="6">Calcium-binding protein</fullName>
    </recommendedName>
</protein>
<evidence type="ECO:0008006" key="6">
    <source>
        <dbReference type="Google" id="ProtNLM"/>
    </source>
</evidence>
<dbReference type="SUPFAM" id="SSF51120">
    <property type="entry name" value="beta-Roll"/>
    <property type="match status" value="2"/>
</dbReference>
<evidence type="ECO:0000256" key="3">
    <source>
        <dbReference type="SAM" id="MobiDB-lite"/>
    </source>
</evidence>
<evidence type="ECO:0000313" key="4">
    <source>
        <dbReference type="EMBL" id="MDA0183784.1"/>
    </source>
</evidence>